<feature type="signal peptide" evidence="10">
    <location>
        <begin position="1"/>
        <end position="19"/>
    </location>
</feature>
<dbReference type="Pfam" id="PF17064">
    <property type="entry name" value="QVR"/>
    <property type="match status" value="1"/>
</dbReference>
<dbReference type="InterPro" id="IPR050975">
    <property type="entry name" value="Sleep_regulator"/>
</dbReference>
<feature type="chain" id="PRO_5028900906" evidence="10">
    <location>
        <begin position="20"/>
        <end position="126"/>
    </location>
</feature>
<dbReference type="SUPFAM" id="SSF57302">
    <property type="entry name" value="Snake toxin-like"/>
    <property type="match status" value="1"/>
</dbReference>
<dbReference type="VEuPathDB" id="VectorBase:LLONM1_006697"/>
<evidence type="ECO:0000256" key="1">
    <source>
        <dbReference type="ARBA" id="ARBA00004589"/>
    </source>
</evidence>
<dbReference type="InterPro" id="IPR031424">
    <property type="entry name" value="QVR-like"/>
</dbReference>
<feature type="transmembrane region" description="Helical" evidence="9">
    <location>
        <begin position="102"/>
        <end position="120"/>
    </location>
</feature>
<sequence>MKILFAVLVLSLAISSVTSLTCYFCHGTNGTACAHPPTTSMIAQHPCNNQHCSTLVYHAGNGTTVYVRGCNPSNFCSNPGIPAHQLIDCRTCNRDRCNSSSIIKGSALTSIFILAIALVFSKTFFS</sequence>
<evidence type="ECO:0000313" key="11">
    <source>
        <dbReference type="EMBL" id="MBC1170819.1"/>
    </source>
</evidence>
<dbReference type="GO" id="GO:0030431">
    <property type="term" value="P:sleep"/>
    <property type="evidence" value="ECO:0007669"/>
    <property type="project" value="InterPro"/>
</dbReference>
<evidence type="ECO:0000256" key="5">
    <source>
        <dbReference type="ARBA" id="ARBA00022989"/>
    </source>
</evidence>
<keyword evidence="8" id="KW-0449">Lipoprotein</keyword>
<keyword evidence="6 9" id="KW-0472">Membrane</keyword>
<evidence type="ECO:0000256" key="6">
    <source>
        <dbReference type="ARBA" id="ARBA00023136"/>
    </source>
</evidence>
<reference evidence="11" key="1">
    <citation type="journal article" date="2020" name="BMC">
        <title>Leishmania infection induces a limited differential gene expression in the sand fly midgut.</title>
        <authorList>
            <person name="Coutinho-Abreu I.V."/>
            <person name="Serafim T.D."/>
            <person name="Meneses C."/>
            <person name="Kamhawi S."/>
            <person name="Oliveira F."/>
            <person name="Valenzuela J.G."/>
        </authorList>
    </citation>
    <scope>NUCLEOTIDE SEQUENCE</scope>
    <source>
        <strain evidence="11">Jacobina</strain>
        <tissue evidence="11">Midgut</tissue>
    </source>
</reference>
<keyword evidence="2" id="KW-0336">GPI-anchor</keyword>
<dbReference type="GO" id="GO:0098552">
    <property type="term" value="C:side of membrane"/>
    <property type="evidence" value="ECO:0007669"/>
    <property type="project" value="UniProtKB-KW"/>
</dbReference>
<dbReference type="GO" id="GO:0032222">
    <property type="term" value="P:regulation of synaptic transmission, cholinergic"/>
    <property type="evidence" value="ECO:0007669"/>
    <property type="project" value="InterPro"/>
</dbReference>
<dbReference type="PANTHER" id="PTHR33562">
    <property type="entry name" value="ATILLA, ISOFORM B-RELATED-RELATED"/>
    <property type="match status" value="1"/>
</dbReference>
<evidence type="ECO:0000256" key="7">
    <source>
        <dbReference type="ARBA" id="ARBA00023180"/>
    </source>
</evidence>
<dbReference type="EMBL" id="GITU01002116">
    <property type="protein sequence ID" value="MBC1170819.1"/>
    <property type="molecule type" value="Transcribed_RNA"/>
</dbReference>
<evidence type="ECO:0000256" key="2">
    <source>
        <dbReference type="ARBA" id="ARBA00022622"/>
    </source>
</evidence>
<evidence type="ECO:0000256" key="4">
    <source>
        <dbReference type="ARBA" id="ARBA00022729"/>
    </source>
</evidence>
<dbReference type="InterPro" id="IPR045860">
    <property type="entry name" value="Snake_toxin-like_sf"/>
</dbReference>
<organism evidence="11">
    <name type="scientific">Lutzomyia longipalpis</name>
    <name type="common">Sand fly</name>
    <dbReference type="NCBI Taxonomy" id="7200"/>
    <lineage>
        <taxon>Eukaryota</taxon>
        <taxon>Metazoa</taxon>
        <taxon>Ecdysozoa</taxon>
        <taxon>Arthropoda</taxon>
        <taxon>Hexapoda</taxon>
        <taxon>Insecta</taxon>
        <taxon>Pterygota</taxon>
        <taxon>Neoptera</taxon>
        <taxon>Endopterygota</taxon>
        <taxon>Diptera</taxon>
        <taxon>Nematocera</taxon>
        <taxon>Psychodoidea</taxon>
        <taxon>Psychodidae</taxon>
        <taxon>Lutzomyia</taxon>
        <taxon>Lutzomyia</taxon>
    </lineage>
</organism>
<evidence type="ECO:0000256" key="10">
    <source>
        <dbReference type="SAM" id="SignalP"/>
    </source>
</evidence>
<dbReference type="Gene3D" id="2.10.60.10">
    <property type="entry name" value="CD59"/>
    <property type="match status" value="1"/>
</dbReference>
<keyword evidence="5 9" id="KW-1133">Transmembrane helix</keyword>
<keyword evidence="4 10" id="KW-0732">Signal</keyword>
<name>A0A7G3AEX4_LUTLO</name>
<evidence type="ECO:0000256" key="3">
    <source>
        <dbReference type="ARBA" id="ARBA00022692"/>
    </source>
</evidence>
<evidence type="ECO:0000256" key="9">
    <source>
        <dbReference type="SAM" id="Phobius"/>
    </source>
</evidence>
<accession>A0A7G3AEX4</accession>
<comment type="subcellular location">
    <subcellularLocation>
        <location evidence="1">Membrane</location>
        <topology evidence="1">Lipid-anchor</topology>
        <topology evidence="1">GPI-anchor</topology>
    </subcellularLocation>
</comment>
<dbReference type="AlphaFoldDB" id="A0A7G3AEX4"/>
<proteinExistence type="predicted"/>
<keyword evidence="3 9" id="KW-0812">Transmembrane</keyword>
<keyword evidence="7" id="KW-0325">Glycoprotein</keyword>
<protein>
    <submittedName>
        <fullName evidence="11">Putative conserved secreted protein</fullName>
    </submittedName>
</protein>
<evidence type="ECO:0000256" key="8">
    <source>
        <dbReference type="ARBA" id="ARBA00023288"/>
    </source>
</evidence>